<keyword evidence="1" id="KW-0596">Phosphopantetheine</keyword>
<feature type="region of interest" description="Disordered" evidence="6">
    <location>
        <begin position="927"/>
        <end position="946"/>
    </location>
</feature>
<evidence type="ECO:0000256" key="3">
    <source>
        <dbReference type="ARBA" id="ARBA00022679"/>
    </source>
</evidence>
<keyword evidence="4" id="KW-0663">Pyridoxal phosphate</keyword>
<dbReference type="InterPro" id="IPR015421">
    <property type="entry name" value="PyrdxlP-dep_Trfase_major"/>
</dbReference>
<dbReference type="InterPro" id="IPR016039">
    <property type="entry name" value="Thiolase-like"/>
</dbReference>
<dbReference type="CDD" id="cd00610">
    <property type="entry name" value="OAT_like"/>
    <property type="match status" value="1"/>
</dbReference>
<evidence type="ECO:0000256" key="4">
    <source>
        <dbReference type="ARBA" id="ARBA00022898"/>
    </source>
</evidence>
<dbReference type="GO" id="GO:0008483">
    <property type="term" value="F:transaminase activity"/>
    <property type="evidence" value="ECO:0007669"/>
    <property type="project" value="InterPro"/>
</dbReference>
<keyword evidence="5" id="KW-0175">Coiled coil</keyword>
<dbReference type="Gene3D" id="3.40.47.10">
    <property type="match status" value="1"/>
</dbReference>
<dbReference type="CDD" id="cd00833">
    <property type="entry name" value="PKS"/>
    <property type="match status" value="1"/>
</dbReference>
<dbReference type="SUPFAM" id="SSF52151">
    <property type="entry name" value="FabD/lysophospholipase-like"/>
    <property type="match status" value="1"/>
</dbReference>
<dbReference type="InterPro" id="IPR015422">
    <property type="entry name" value="PyrdxlP-dep_Trfase_small"/>
</dbReference>
<dbReference type="InterPro" id="IPR018201">
    <property type="entry name" value="Ketoacyl_synth_AS"/>
</dbReference>
<evidence type="ECO:0000313" key="10">
    <source>
        <dbReference type="Proteomes" id="UP000238634"/>
    </source>
</evidence>
<evidence type="ECO:0000256" key="1">
    <source>
        <dbReference type="ARBA" id="ARBA00022450"/>
    </source>
</evidence>
<dbReference type="Gene3D" id="3.40.366.10">
    <property type="entry name" value="Malonyl-Coenzyme A Acyl Carrier Protein, domain 2"/>
    <property type="match status" value="1"/>
</dbReference>
<dbReference type="Pfam" id="PF00202">
    <property type="entry name" value="Aminotran_3"/>
    <property type="match status" value="1"/>
</dbReference>
<dbReference type="InterPro" id="IPR001227">
    <property type="entry name" value="Ac_transferase_dom_sf"/>
</dbReference>
<dbReference type="Pfam" id="PF02801">
    <property type="entry name" value="Ketoacyl-synt_C"/>
    <property type="match status" value="1"/>
</dbReference>
<dbReference type="GO" id="GO:0004312">
    <property type="term" value="F:fatty acid synthase activity"/>
    <property type="evidence" value="ECO:0007669"/>
    <property type="project" value="TreeGrafter"/>
</dbReference>
<sequence length="1599" mass="174346">MSQSSTGIDYRALMENALLKLEKLQSKLQALEQAKTEAIAIVGLGSRFPGADTPNAFWQLLRNGVDAIREVPPDRWDINAYYDPNPEAPGKMSTRYGGFLPQVDAFDAKFFHISPREAISLDPQQRLLLEVSWEALEHANQVPDKLFNSSTGVFVGMSTSDYTKVLWQAGDATHIDAYFGTGNSLSVAAGRLSYSLGLTGPCLCVDTACSASLVSVHLACQSLRLRECSLALAAGVNLILSPEPSINFSKARMMAADGRCKTFDAQADGYVRGEGCGVVVLKRLSDAIADGDKILALIRGSAVNQDGPSGGLTVPNGPSQVAVIRQALANGGVEPAQIGYIEAHGTGTSLGDPIEIEALAEVFGKHCSPEQPLVIGSVKTNIGHLEAAAGIAGLIKVVLSLQHQEIPPHLHFSQPNPHVNWEQLPMLVPTAARPWPGGQKRLAGVSSFGFSGTNAHLILEAAPPDSPTAPEPGERERERPLHLLALSAKTPNALLQLAHRYAHHLQSHPDLPLSDVCFTAAGGRSHFPYRLSIVAATIAEAVDKLMVYPVAAAPLPAAQSPGNSPPKIAFLFTGQGSQYVHMGRQLYETQPIFRQTLEDCDTLLRPYLDPPLLQVLYPRPGASSPIDQTAYTQPALFALEYALCQLWRSWGIVPDVVMGHSLGEYVAATVAGVFTLAESLKLVATRARLMQSLPQTGGMMAVFAPLAVVEELMPDQSGLGIAAINGPAHVVISGARPALERVQASLQSRGVATRALNVSHAFHSPAMQPILDDLEQAASQITFHAPAIPLISNLTGQMMSPEQPPGSQYWRHHSRSAVRFTAGIHTMFQQGCELFVEIGPKPILSSLGKGCQQDVPAIWLPSLAPGQEDWRVLLESLSALYVRGIGVNWPEFDRGYSRHWLSLPTYPFQRQRYWFENTNAAMKQSNELNEQPSGENRPEPQITEHPSMTQKDRILAILQSTIAELLRSQPSEVEPHAAFLEMGADSIVLMDAVQTIEQIFGIKIAIRQLFEQLTTIDALATHIDQHLPPTWAATNSLQPQLHQSQFQSAQPVARNATTIPTKPGMLDVQVSGELEVTPDDIRLVIQQQIELMSQQLQLLSGNSFITEKEPVSKNGFLPFSDRPSDSTAHLSTPHFKPETQPKSLNPQQQQHLDSLIVKYTHRTQTSKQRSQAYRQVLADSRSVAGFRPSIKEMLYPIIGERAQGCKFWDVDGNEYVDITMGFGVLLFGHNPPFITASIEQQIKHGIQIGPQSNLAGEVAQLICELTGMERAAFCNTGTEAVMLALRLARTVTGRNKIALFANSYHGHFDGVLATASNAGINTAGINTVPMVPGVSPQAVKDVLVLDYDNPRSLDILQAHAHELAAVLVEPVQSRRPDLQPKAFLQQLRQLTQSTGIALIFDEVLTGFRIHPGGAQAWFGVAADITIYGKIVGGGMPIGVVAGKALYMNAIDGGVWQYGDASYPQAEKTFFAGTFNKNHITMNAARAVLQQLKQQGDRLTQQLNQRTSQFAETLNTYFKTENVPIRIIHFGSLFRFSFSGNLDLLFYHLLFNGVYIWEGRNCFLSTAHTDADIEYLIQAVKNSVEELQKGGFLPETLYRR</sequence>
<dbReference type="Gene3D" id="3.30.70.3290">
    <property type="match status" value="1"/>
</dbReference>
<comment type="caution">
    <text evidence="9">The sequence shown here is derived from an EMBL/GenBank/DDBJ whole genome shotgun (WGS) entry which is preliminary data.</text>
</comment>
<dbReference type="Pfam" id="PF00698">
    <property type="entry name" value="Acyl_transf_1"/>
    <property type="match status" value="1"/>
</dbReference>
<evidence type="ECO:0000256" key="2">
    <source>
        <dbReference type="ARBA" id="ARBA00022553"/>
    </source>
</evidence>
<dbReference type="PROSITE" id="PS52004">
    <property type="entry name" value="KS3_2"/>
    <property type="match status" value="1"/>
</dbReference>
<dbReference type="SUPFAM" id="SSF53383">
    <property type="entry name" value="PLP-dependent transferases"/>
    <property type="match status" value="1"/>
</dbReference>
<dbReference type="GO" id="GO:0004315">
    <property type="term" value="F:3-oxoacyl-[acyl-carrier-protein] synthase activity"/>
    <property type="evidence" value="ECO:0007669"/>
    <property type="project" value="InterPro"/>
</dbReference>
<feature type="coiled-coil region" evidence="5">
    <location>
        <begin position="14"/>
        <end position="41"/>
    </location>
</feature>
<dbReference type="InterPro" id="IPR006162">
    <property type="entry name" value="Ppantetheine_attach_site"/>
</dbReference>
<dbReference type="FunFam" id="3.40.366.10:FF:000002">
    <property type="entry name" value="Probable polyketide synthase 2"/>
    <property type="match status" value="1"/>
</dbReference>
<protein>
    <submittedName>
        <fullName evidence="9">Beta-ketoacyl synthase</fullName>
    </submittedName>
</protein>
<dbReference type="EMBL" id="PVWG01000025">
    <property type="protein sequence ID" value="PSB17683.1"/>
    <property type="molecule type" value="Genomic_DNA"/>
</dbReference>
<dbReference type="RefSeq" id="WP_083582958.1">
    <property type="nucleotide sequence ID" value="NZ_MPPI01000015.1"/>
</dbReference>
<dbReference type="Pfam" id="PF00550">
    <property type="entry name" value="PP-binding"/>
    <property type="match status" value="1"/>
</dbReference>
<dbReference type="InterPro" id="IPR020841">
    <property type="entry name" value="PKS_Beta-ketoAc_synthase_dom"/>
</dbReference>
<feature type="domain" description="Carrier" evidence="7">
    <location>
        <begin position="948"/>
        <end position="1027"/>
    </location>
</feature>
<keyword evidence="2" id="KW-0597">Phosphoprotein</keyword>
<dbReference type="InterPro" id="IPR014031">
    <property type="entry name" value="Ketoacyl_synth_C"/>
</dbReference>
<reference evidence="9 10" key="2">
    <citation type="submission" date="2018-03" db="EMBL/GenBank/DDBJ databases">
        <title>The ancient ancestry and fast evolution of plastids.</title>
        <authorList>
            <person name="Moore K.R."/>
            <person name="Magnabosco C."/>
            <person name="Momper L."/>
            <person name="Gold D.A."/>
            <person name="Bosak T."/>
            <person name="Fournier G.P."/>
        </authorList>
    </citation>
    <scope>NUCLEOTIDE SEQUENCE [LARGE SCALE GENOMIC DNA]</scope>
    <source>
        <strain evidence="9 10">ULC007</strain>
    </source>
</reference>
<dbReference type="Pfam" id="PF22621">
    <property type="entry name" value="CurL-like_PKS_C"/>
    <property type="match status" value="1"/>
</dbReference>
<evidence type="ECO:0000256" key="6">
    <source>
        <dbReference type="SAM" id="MobiDB-lite"/>
    </source>
</evidence>
<dbReference type="SUPFAM" id="SSF47336">
    <property type="entry name" value="ACP-like"/>
    <property type="match status" value="1"/>
</dbReference>
<dbReference type="InterPro" id="IPR016035">
    <property type="entry name" value="Acyl_Trfase/lysoPLipase"/>
</dbReference>
<feature type="region of interest" description="Disordered" evidence="6">
    <location>
        <begin position="1115"/>
        <end position="1148"/>
    </location>
</feature>
<dbReference type="PROSITE" id="PS00600">
    <property type="entry name" value="AA_TRANSFER_CLASS_3"/>
    <property type="match status" value="1"/>
</dbReference>
<dbReference type="GO" id="GO:0031177">
    <property type="term" value="F:phosphopantetheine binding"/>
    <property type="evidence" value="ECO:0007669"/>
    <property type="project" value="InterPro"/>
</dbReference>
<dbReference type="InterPro" id="IPR014030">
    <property type="entry name" value="Ketoacyl_synth_N"/>
</dbReference>
<evidence type="ECO:0000256" key="5">
    <source>
        <dbReference type="SAM" id="Coils"/>
    </source>
</evidence>
<dbReference type="SMART" id="SM01294">
    <property type="entry name" value="PKS_PP_betabranch"/>
    <property type="match status" value="1"/>
</dbReference>
<dbReference type="InterPro" id="IPR014043">
    <property type="entry name" value="Acyl_transferase_dom"/>
</dbReference>
<dbReference type="SMART" id="SM00825">
    <property type="entry name" value="PKS_KS"/>
    <property type="match status" value="1"/>
</dbReference>
<dbReference type="STRING" id="1920490.GCA_001895925_04911"/>
<dbReference type="GO" id="GO:0006633">
    <property type="term" value="P:fatty acid biosynthetic process"/>
    <property type="evidence" value="ECO:0007669"/>
    <property type="project" value="InterPro"/>
</dbReference>
<dbReference type="PANTHER" id="PTHR43775:SF37">
    <property type="entry name" value="SI:DKEY-61P9.11"/>
    <property type="match status" value="1"/>
</dbReference>
<dbReference type="InterPro" id="IPR036736">
    <property type="entry name" value="ACP-like_sf"/>
</dbReference>
<proteinExistence type="predicted"/>
<feature type="coiled-coil region" evidence="5">
    <location>
        <begin position="1481"/>
        <end position="1508"/>
    </location>
</feature>
<dbReference type="Gene3D" id="3.90.1150.10">
    <property type="entry name" value="Aspartate Aminotransferase, domain 1"/>
    <property type="match status" value="1"/>
</dbReference>
<accession>A0A2T1DB60</accession>
<dbReference type="InterPro" id="IPR009081">
    <property type="entry name" value="PP-bd_ACP"/>
</dbReference>
<dbReference type="PROSITE" id="PS00606">
    <property type="entry name" value="KS3_1"/>
    <property type="match status" value="1"/>
</dbReference>
<evidence type="ECO:0000313" key="9">
    <source>
        <dbReference type="EMBL" id="PSB17683.1"/>
    </source>
</evidence>
<evidence type="ECO:0000259" key="8">
    <source>
        <dbReference type="PROSITE" id="PS52004"/>
    </source>
</evidence>
<dbReference type="InterPro" id="IPR015424">
    <property type="entry name" value="PyrdxlP-dep_Trfase"/>
</dbReference>
<dbReference type="InterPro" id="IPR016036">
    <property type="entry name" value="Malonyl_transacylase_ACP-bd"/>
</dbReference>
<dbReference type="SUPFAM" id="SSF55048">
    <property type="entry name" value="Probable ACP-binding domain of malonyl-CoA ACP transacylase"/>
    <property type="match status" value="1"/>
</dbReference>
<dbReference type="SMART" id="SM00823">
    <property type="entry name" value="PKS_PP"/>
    <property type="match status" value="1"/>
</dbReference>
<keyword evidence="10" id="KW-1185">Reference proteome</keyword>
<dbReference type="InterPro" id="IPR005814">
    <property type="entry name" value="Aminotrans_3"/>
</dbReference>
<dbReference type="FunFam" id="3.40.47.10:FF:000019">
    <property type="entry name" value="Polyketide synthase type I"/>
    <property type="match status" value="1"/>
</dbReference>
<gene>
    <name evidence="9" type="ORF">C7B65_17960</name>
</gene>
<dbReference type="Gene3D" id="1.10.1200.10">
    <property type="entry name" value="ACP-like"/>
    <property type="match status" value="1"/>
</dbReference>
<feature type="domain" description="Ketosynthase family 3 (KS3)" evidence="8">
    <location>
        <begin position="36"/>
        <end position="461"/>
    </location>
</feature>
<dbReference type="PROSITE" id="PS50075">
    <property type="entry name" value="CARRIER"/>
    <property type="match status" value="1"/>
</dbReference>
<dbReference type="InterPro" id="IPR049704">
    <property type="entry name" value="Aminotrans_3_PPA_site"/>
</dbReference>
<dbReference type="Proteomes" id="UP000238634">
    <property type="component" value="Unassembled WGS sequence"/>
</dbReference>
<dbReference type="OrthoDB" id="499075at2"/>
<organism evidence="9 10">
    <name type="scientific">Phormidesmis priestleyi ULC007</name>
    <dbReference type="NCBI Taxonomy" id="1920490"/>
    <lineage>
        <taxon>Bacteria</taxon>
        <taxon>Bacillati</taxon>
        <taxon>Cyanobacteriota</taxon>
        <taxon>Cyanophyceae</taxon>
        <taxon>Leptolyngbyales</taxon>
        <taxon>Leptolyngbyaceae</taxon>
        <taxon>Phormidesmis</taxon>
    </lineage>
</organism>
<dbReference type="PROSITE" id="PS00012">
    <property type="entry name" value="PHOSPHOPANTETHEINE"/>
    <property type="match status" value="1"/>
</dbReference>
<dbReference type="InterPro" id="IPR020806">
    <property type="entry name" value="PKS_PP-bd"/>
</dbReference>
<reference evidence="9 10" key="1">
    <citation type="submission" date="2018-02" db="EMBL/GenBank/DDBJ databases">
        <authorList>
            <person name="Cohen D.B."/>
            <person name="Kent A.D."/>
        </authorList>
    </citation>
    <scope>NUCLEOTIDE SEQUENCE [LARGE SCALE GENOMIC DNA]</scope>
    <source>
        <strain evidence="9 10">ULC007</strain>
    </source>
</reference>
<name>A0A2T1DB60_9CYAN</name>
<dbReference type="GO" id="GO:0030170">
    <property type="term" value="F:pyridoxal phosphate binding"/>
    <property type="evidence" value="ECO:0007669"/>
    <property type="project" value="InterPro"/>
</dbReference>
<dbReference type="Pfam" id="PF00109">
    <property type="entry name" value="ketoacyl-synt"/>
    <property type="match status" value="1"/>
</dbReference>
<dbReference type="PANTHER" id="PTHR43775">
    <property type="entry name" value="FATTY ACID SYNTHASE"/>
    <property type="match status" value="1"/>
</dbReference>
<dbReference type="SMART" id="SM00827">
    <property type="entry name" value="PKS_AT"/>
    <property type="match status" value="1"/>
</dbReference>
<dbReference type="SUPFAM" id="SSF53901">
    <property type="entry name" value="Thiolase-like"/>
    <property type="match status" value="1"/>
</dbReference>
<evidence type="ECO:0000259" key="7">
    <source>
        <dbReference type="PROSITE" id="PS50075"/>
    </source>
</evidence>
<dbReference type="InterPro" id="IPR050091">
    <property type="entry name" value="PKS_NRPS_Biosynth_Enz"/>
</dbReference>
<keyword evidence="3" id="KW-0808">Transferase</keyword>
<dbReference type="Gene3D" id="3.40.640.10">
    <property type="entry name" value="Type I PLP-dependent aspartate aminotransferase-like (Major domain)"/>
    <property type="match status" value="1"/>
</dbReference>